<keyword evidence="4" id="KW-1133">Transmembrane helix</keyword>
<protein>
    <submittedName>
        <fullName evidence="5">SdiA-regulated domain-containing protein</fullName>
    </submittedName>
</protein>
<dbReference type="Pfam" id="PF06977">
    <property type="entry name" value="SdiA-regulated"/>
    <property type="match status" value="1"/>
</dbReference>
<dbReference type="EMBL" id="JBHULT010000010">
    <property type="protein sequence ID" value="MFD2518761.1"/>
    <property type="molecule type" value="Genomic_DNA"/>
</dbReference>
<accession>A0ABW5IZ54</accession>
<dbReference type="RefSeq" id="WP_380753462.1">
    <property type="nucleotide sequence ID" value="NZ_JBHULT010000010.1"/>
</dbReference>
<dbReference type="InterPro" id="IPR009722">
    <property type="entry name" value="YjiK/CarP"/>
</dbReference>
<proteinExistence type="predicted"/>
<dbReference type="SUPFAM" id="SSF101898">
    <property type="entry name" value="NHL repeat"/>
    <property type="match status" value="1"/>
</dbReference>
<reference evidence="6" key="1">
    <citation type="journal article" date="2019" name="Int. J. Syst. Evol. Microbiol.">
        <title>The Global Catalogue of Microorganisms (GCM) 10K type strain sequencing project: providing services to taxonomists for standard genome sequencing and annotation.</title>
        <authorList>
            <consortium name="The Broad Institute Genomics Platform"/>
            <consortium name="The Broad Institute Genome Sequencing Center for Infectious Disease"/>
            <person name="Wu L."/>
            <person name="Ma J."/>
        </authorList>
    </citation>
    <scope>NUCLEOTIDE SEQUENCE [LARGE SCALE GENOMIC DNA]</scope>
    <source>
        <strain evidence="6">KCTC 42585</strain>
    </source>
</reference>
<evidence type="ECO:0000256" key="4">
    <source>
        <dbReference type="SAM" id="Phobius"/>
    </source>
</evidence>
<organism evidence="5 6">
    <name type="scientific">Salinimicrobium flavum</name>
    <dbReference type="NCBI Taxonomy" id="1737065"/>
    <lineage>
        <taxon>Bacteria</taxon>
        <taxon>Pseudomonadati</taxon>
        <taxon>Bacteroidota</taxon>
        <taxon>Flavobacteriia</taxon>
        <taxon>Flavobacteriales</taxon>
        <taxon>Flavobacteriaceae</taxon>
        <taxon>Salinimicrobium</taxon>
    </lineage>
</organism>
<dbReference type="Proteomes" id="UP001597468">
    <property type="component" value="Unassembled WGS sequence"/>
</dbReference>
<keyword evidence="2" id="KW-1003">Cell membrane</keyword>
<evidence type="ECO:0000313" key="6">
    <source>
        <dbReference type="Proteomes" id="UP001597468"/>
    </source>
</evidence>
<evidence type="ECO:0000256" key="2">
    <source>
        <dbReference type="ARBA" id="ARBA00022475"/>
    </source>
</evidence>
<evidence type="ECO:0000256" key="1">
    <source>
        <dbReference type="ARBA" id="ARBA00004236"/>
    </source>
</evidence>
<feature type="transmembrane region" description="Helical" evidence="4">
    <location>
        <begin position="6"/>
        <end position="23"/>
    </location>
</feature>
<keyword evidence="4" id="KW-0812">Transmembrane</keyword>
<name>A0ABW5IZ54_9FLAO</name>
<evidence type="ECO:0000256" key="3">
    <source>
        <dbReference type="ARBA" id="ARBA00023136"/>
    </source>
</evidence>
<comment type="caution">
    <text evidence="5">The sequence shown here is derived from an EMBL/GenBank/DDBJ whole genome shotgun (WGS) entry which is preliminary data.</text>
</comment>
<sequence length="283" mass="31695">MNRTVLLITAGLIILLGFLYFGLDRISFNNTGTPSGAVTIEQSWVLPDELDEVSGMAFLGENKIACIQDEDGIIFIYDLAASRIEKEVEFGDSGDYEGIAVKGSTAYVLRSDGIIYEVQDFLTAEDPKVREIETRFSTKNNMEGLFFDKRSNGLLLAVKGKDPDSKSYKGIYLYDLEKDRLREAPAYKLTFEEAVFDDIRKKNVQNTFYPSEVARNPVTGEILLLDGRRPQLLILDDTGRAKVLHVLNKKDFPQPEGITFSKDGAMYISSEGNPGTIHKVRLK</sequence>
<evidence type="ECO:0000313" key="5">
    <source>
        <dbReference type="EMBL" id="MFD2518761.1"/>
    </source>
</evidence>
<comment type="subcellular location">
    <subcellularLocation>
        <location evidence="1">Cell membrane</location>
    </subcellularLocation>
</comment>
<keyword evidence="3 4" id="KW-0472">Membrane</keyword>
<gene>
    <name evidence="5" type="ORF">ACFSTG_12705</name>
</gene>
<keyword evidence="6" id="KW-1185">Reference proteome</keyword>